<sequence length="115" mass="12495">MMDCNKEEAIRAKQIAENKMQNKDFSGARKIAIKVQQLYPDLENISQMIMVCDVHCASKHKVCGDDYGSPAKRTPLMAAVMSAVVSSLAVPIGASERREGYGVAVVAEKGTHIGR</sequence>
<comment type="caution">
    <text evidence="1">The sequence shown here is derived from an EMBL/GenBank/DDBJ whole genome shotgun (WGS) entry which is preliminary data.</text>
</comment>
<keyword evidence="2" id="KW-1185">Reference proteome</keyword>
<proteinExistence type="predicted"/>
<evidence type="ECO:0000313" key="2">
    <source>
        <dbReference type="Proteomes" id="UP000828048"/>
    </source>
</evidence>
<gene>
    <name evidence="1" type="ORF">Vadar_024118</name>
</gene>
<dbReference type="Proteomes" id="UP000828048">
    <property type="component" value="Chromosome 5"/>
</dbReference>
<dbReference type="EMBL" id="CM037155">
    <property type="protein sequence ID" value="KAH7847275.1"/>
    <property type="molecule type" value="Genomic_DNA"/>
</dbReference>
<reference evidence="1 2" key="1">
    <citation type="journal article" date="2021" name="Hortic Res">
        <title>High-quality reference genome and annotation aids understanding of berry development for evergreen blueberry (Vaccinium darrowii).</title>
        <authorList>
            <person name="Yu J."/>
            <person name="Hulse-Kemp A.M."/>
            <person name="Babiker E."/>
            <person name="Staton M."/>
        </authorList>
    </citation>
    <scope>NUCLEOTIDE SEQUENCE [LARGE SCALE GENOMIC DNA]</scope>
    <source>
        <strain evidence="2">cv. NJ 8807/NJ 8810</strain>
        <tissue evidence="1">Young leaf</tissue>
    </source>
</reference>
<name>A0ACB7Y2X1_9ERIC</name>
<protein>
    <submittedName>
        <fullName evidence="1">Uncharacterized protein</fullName>
    </submittedName>
</protein>
<evidence type="ECO:0000313" key="1">
    <source>
        <dbReference type="EMBL" id="KAH7847275.1"/>
    </source>
</evidence>
<organism evidence="1 2">
    <name type="scientific">Vaccinium darrowii</name>
    <dbReference type="NCBI Taxonomy" id="229202"/>
    <lineage>
        <taxon>Eukaryota</taxon>
        <taxon>Viridiplantae</taxon>
        <taxon>Streptophyta</taxon>
        <taxon>Embryophyta</taxon>
        <taxon>Tracheophyta</taxon>
        <taxon>Spermatophyta</taxon>
        <taxon>Magnoliopsida</taxon>
        <taxon>eudicotyledons</taxon>
        <taxon>Gunneridae</taxon>
        <taxon>Pentapetalae</taxon>
        <taxon>asterids</taxon>
        <taxon>Ericales</taxon>
        <taxon>Ericaceae</taxon>
        <taxon>Vaccinioideae</taxon>
        <taxon>Vaccinieae</taxon>
        <taxon>Vaccinium</taxon>
    </lineage>
</organism>
<accession>A0ACB7Y2X1</accession>